<dbReference type="PANTHER" id="PTHR13887:SF41">
    <property type="entry name" value="THIOREDOXIN SUPERFAMILY PROTEIN"/>
    <property type="match status" value="1"/>
</dbReference>
<evidence type="ECO:0000259" key="1">
    <source>
        <dbReference type="Pfam" id="PF01323"/>
    </source>
</evidence>
<dbReference type="InterPro" id="IPR036249">
    <property type="entry name" value="Thioredoxin-like_sf"/>
</dbReference>
<dbReference type="SUPFAM" id="SSF52833">
    <property type="entry name" value="Thioredoxin-like"/>
    <property type="match status" value="1"/>
</dbReference>
<name>A0ABT2Q0D8_9MOLU</name>
<gene>
    <name evidence="2" type="ORF">N7603_07130</name>
</gene>
<dbReference type="RefSeq" id="WP_262096738.1">
    <property type="nucleotide sequence ID" value="NZ_JAOEGN010000013.1"/>
</dbReference>
<dbReference type="CDD" id="cd03024">
    <property type="entry name" value="DsbA_FrnE"/>
    <property type="match status" value="1"/>
</dbReference>
<keyword evidence="3" id="KW-1185">Reference proteome</keyword>
<dbReference type="Proteomes" id="UP001209076">
    <property type="component" value="Unassembled WGS sequence"/>
</dbReference>
<accession>A0ABT2Q0D8</accession>
<dbReference type="Pfam" id="PF01323">
    <property type="entry name" value="DSBA"/>
    <property type="match status" value="1"/>
</dbReference>
<dbReference type="EMBL" id="JAOEGN010000013">
    <property type="protein sequence ID" value="MCU0105427.1"/>
    <property type="molecule type" value="Genomic_DNA"/>
</dbReference>
<organism evidence="2 3">
    <name type="scientific">Paracholeplasma vituli</name>
    <dbReference type="NCBI Taxonomy" id="69473"/>
    <lineage>
        <taxon>Bacteria</taxon>
        <taxon>Bacillati</taxon>
        <taxon>Mycoplasmatota</taxon>
        <taxon>Mollicutes</taxon>
        <taxon>Acholeplasmatales</taxon>
        <taxon>Acholeplasmataceae</taxon>
        <taxon>Paracholeplasma</taxon>
    </lineage>
</organism>
<evidence type="ECO:0000313" key="2">
    <source>
        <dbReference type="EMBL" id="MCU0105427.1"/>
    </source>
</evidence>
<protein>
    <submittedName>
        <fullName evidence="2">DsbA family oxidoreductase</fullName>
    </submittedName>
</protein>
<evidence type="ECO:0000313" key="3">
    <source>
        <dbReference type="Proteomes" id="UP001209076"/>
    </source>
</evidence>
<proteinExistence type="predicted"/>
<dbReference type="Gene3D" id="3.40.30.10">
    <property type="entry name" value="Glutaredoxin"/>
    <property type="match status" value="1"/>
</dbReference>
<dbReference type="InterPro" id="IPR001853">
    <property type="entry name" value="DSBA-like_thioredoxin_dom"/>
</dbReference>
<feature type="domain" description="DSBA-like thioredoxin" evidence="1">
    <location>
        <begin position="3"/>
        <end position="195"/>
    </location>
</feature>
<reference evidence="3" key="1">
    <citation type="submission" date="2023-07" db="EMBL/GenBank/DDBJ databases">
        <title>Novel Mycoplasma species identified in domestic and wild animals.</title>
        <authorList>
            <person name="Volokhov D.V."/>
            <person name="Furtak V.A."/>
            <person name="Zagorodnyaya T.A."/>
        </authorList>
    </citation>
    <scope>NUCLEOTIDE SEQUENCE [LARGE SCALE GENOMIC DNA]</scope>
    <source>
        <strain evidence="3">92-19</strain>
    </source>
</reference>
<dbReference type="PANTHER" id="PTHR13887">
    <property type="entry name" value="GLUTATHIONE S-TRANSFERASE KAPPA"/>
    <property type="match status" value="1"/>
</dbReference>
<sequence length="232" mass="27602">MNIEIWIDFTCPFCYLGKNRLFKALDRFKHKQDVNITYRSYLLSPNEDNRENLNSHDWLAKHKDISIEEAKRLNHTVEMMAFEDGIPLDFERVIPKNTLFAHQLMQHLSGELQLKFVDLVYEAQFQQYLDISNLEVLLQIAKEVGMDNQMVTQILKDKIYLNQIQQDIEQSNRFGLRGVPFFILNRKYSISGAQNELYFFDTLEELYYETRPKKTTKTTYCVGEHCERQPKK</sequence>
<comment type="caution">
    <text evidence="2">The sequence shown here is derived from an EMBL/GenBank/DDBJ whole genome shotgun (WGS) entry which is preliminary data.</text>
</comment>